<keyword evidence="1" id="KW-0051">Antiviral defense</keyword>
<dbReference type="GO" id="GO:0051607">
    <property type="term" value="P:defense response to virus"/>
    <property type="evidence" value="ECO:0007669"/>
    <property type="project" value="UniProtKB-KW"/>
</dbReference>
<accession>A0A2J8AZU0</accession>
<dbReference type="InterPro" id="IPR010147">
    <property type="entry name" value="CRISPR-assoc_prot_CasD"/>
</dbReference>
<name>A0A2J8AZU0_9FIRM</name>
<reference evidence="3" key="1">
    <citation type="submission" date="2017-04" db="EMBL/GenBank/DDBJ databases">
        <authorList>
            <person name="Bumgarner R.E."/>
            <person name="Fredricks D.N."/>
            <person name="Srinivasan S."/>
        </authorList>
    </citation>
    <scope>NUCLEOTIDE SEQUENCE [LARGE SCALE GENOMIC DNA]</scope>
    <source>
        <strain evidence="3">KA00405</strain>
    </source>
</reference>
<organism evidence="2 3">
    <name type="scientific">Mageeibacillus indolicus</name>
    <dbReference type="NCBI Taxonomy" id="884684"/>
    <lineage>
        <taxon>Bacteria</taxon>
        <taxon>Bacillati</taxon>
        <taxon>Bacillota</taxon>
        <taxon>Clostridia</taxon>
        <taxon>Eubacteriales</taxon>
        <taxon>Oscillospiraceae</taxon>
        <taxon>Mageeibacillus</taxon>
    </lineage>
</organism>
<comment type="caution">
    <text evidence="2">The sequence shown here is derived from an EMBL/GenBank/DDBJ whole genome shotgun (WGS) entry which is preliminary data.</text>
</comment>
<dbReference type="Pfam" id="PF09704">
    <property type="entry name" value="Cas_Cas5d"/>
    <property type="match status" value="1"/>
</dbReference>
<dbReference type="NCBIfam" id="TIGR01868">
    <property type="entry name" value="casD_Cas5e"/>
    <property type="match status" value="1"/>
</dbReference>
<dbReference type="Proteomes" id="UP000236394">
    <property type="component" value="Unassembled WGS sequence"/>
</dbReference>
<dbReference type="GO" id="GO:0003723">
    <property type="term" value="F:RNA binding"/>
    <property type="evidence" value="ECO:0007669"/>
    <property type="project" value="InterPro"/>
</dbReference>
<proteinExistence type="predicted"/>
<dbReference type="RefSeq" id="WP_034575381.1">
    <property type="nucleotide sequence ID" value="NZ_NBZD01000004.1"/>
</dbReference>
<protein>
    <submittedName>
        <fullName evidence="2">Type I-E CRISPR-associated protein Cas5/CasD</fullName>
    </submittedName>
</protein>
<dbReference type="InterPro" id="IPR021124">
    <property type="entry name" value="CRISPR-assoc_prot_Cas5"/>
</dbReference>
<evidence type="ECO:0000313" key="2">
    <source>
        <dbReference type="EMBL" id="PNH18032.1"/>
    </source>
</evidence>
<dbReference type="GO" id="GO:0043571">
    <property type="term" value="P:maintenance of CRISPR repeat elements"/>
    <property type="evidence" value="ECO:0007669"/>
    <property type="project" value="InterPro"/>
</dbReference>
<dbReference type="AlphaFoldDB" id="A0A2J8AZU0"/>
<dbReference type="Gene3D" id="3.30.70.2660">
    <property type="match status" value="1"/>
</dbReference>
<dbReference type="CDD" id="cd09645">
    <property type="entry name" value="Cas5_I-E"/>
    <property type="match status" value="1"/>
</dbReference>
<dbReference type="NCBIfam" id="TIGR02593">
    <property type="entry name" value="CRISPR_cas5"/>
    <property type="match status" value="1"/>
</dbReference>
<evidence type="ECO:0000313" key="3">
    <source>
        <dbReference type="Proteomes" id="UP000236394"/>
    </source>
</evidence>
<dbReference type="InterPro" id="IPR013422">
    <property type="entry name" value="CRISPR-assoc_prot_Cas5_N"/>
</dbReference>
<gene>
    <name evidence="2" type="ORF">B7R76_06770</name>
</gene>
<evidence type="ECO:0000256" key="1">
    <source>
        <dbReference type="ARBA" id="ARBA00023118"/>
    </source>
</evidence>
<dbReference type="EMBL" id="NBZD01000004">
    <property type="protein sequence ID" value="PNH18032.1"/>
    <property type="molecule type" value="Genomic_DNA"/>
</dbReference>
<sequence>MKTLLLKLSGPMQAWGTSSHFETRDTDYYPSKSAVIGIVAASFGYGRAADDEIQKFNEIDFAVRVDQVGVRAEDYHTVEKCKASGALDRNYVTKRYYMEDAVFVVALSHADDQWMQDILYALKHPFFTPFMGRRSCPLPPDFIIKLTDDGPIEALEKLEWQAESWFKRLFKRQNHDDYIADIYADSDLIPCSQSQPKVRRDRVISFSQKGRNFGPRFEKRKTIRFNISSNSLSRLPNDAIDFYESI</sequence>